<feature type="non-terminal residue" evidence="2">
    <location>
        <position position="1"/>
    </location>
</feature>
<feature type="non-terminal residue" evidence="2">
    <location>
        <position position="142"/>
    </location>
</feature>
<dbReference type="Proteomes" id="UP000053283">
    <property type="component" value="Unassembled WGS sequence"/>
</dbReference>
<sequence length="142" mass="15730">VKSAGHLCEPAPQLTDLPLNQAKEMDHLMCPHPSDDELRDSNGRIHVTLSKSAQKKIQQKRMRALELLRKEREKEREMEMSLQLPTESVDPGDAAEESFGPLPVNGTVSIAPSMSNARRECAGTALRKRVNRPSLPSIPVIS</sequence>
<name>A0A091VKN5_NIPNI</name>
<evidence type="ECO:0000256" key="1">
    <source>
        <dbReference type="SAM" id="MobiDB-lite"/>
    </source>
</evidence>
<feature type="region of interest" description="Disordered" evidence="1">
    <location>
        <begin position="72"/>
        <end position="111"/>
    </location>
</feature>
<dbReference type="EMBL" id="KL411166">
    <property type="protein sequence ID" value="KFR03942.1"/>
    <property type="molecule type" value="Genomic_DNA"/>
</dbReference>
<dbReference type="AlphaFoldDB" id="A0A091VKN5"/>
<gene>
    <name evidence="2" type="ORF">Y956_15547</name>
</gene>
<proteinExistence type="predicted"/>
<reference evidence="2 3" key="1">
    <citation type="submission" date="2014-04" db="EMBL/GenBank/DDBJ databases">
        <title>Genome evolution of avian class.</title>
        <authorList>
            <person name="Zhang G."/>
            <person name="Li C."/>
        </authorList>
    </citation>
    <scope>NUCLEOTIDE SEQUENCE [LARGE SCALE GENOMIC DNA]</scope>
    <source>
        <strain evidence="2">BGI_Y956</strain>
    </source>
</reference>
<keyword evidence="3" id="KW-1185">Reference proteome</keyword>
<evidence type="ECO:0000313" key="2">
    <source>
        <dbReference type="EMBL" id="KFR03942.1"/>
    </source>
</evidence>
<accession>A0A091VKN5</accession>
<organism evidence="2 3">
    <name type="scientific">Nipponia nippon</name>
    <name type="common">Crested ibis</name>
    <name type="synonym">Ibis nippon</name>
    <dbReference type="NCBI Taxonomy" id="128390"/>
    <lineage>
        <taxon>Eukaryota</taxon>
        <taxon>Metazoa</taxon>
        <taxon>Chordata</taxon>
        <taxon>Craniata</taxon>
        <taxon>Vertebrata</taxon>
        <taxon>Euteleostomi</taxon>
        <taxon>Archelosauria</taxon>
        <taxon>Archosauria</taxon>
        <taxon>Dinosauria</taxon>
        <taxon>Saurischia</taxon>
        <taxon>Theropoda</taxon>
        <taxon>Coelurosauria</taxon>
        <taxon>Aves</taxon>
        <taxon>Neognathae</taxon>
        <taxon>Neoaves</taxon>
        <taxon>Aequornithes</taxon>
        <taxon>Pelecaniformes</taxon>
        <taxon>Threskiornithidae</taxon>
        <taxon>Nipponia</taxon>
    </lineage>
</organism>
<evidence type="ECO:0000313" key="3">
    <source>
        <dbReference type="Proteomes" id="UP000053283"/>
    </source>
</evidence>
<protein>
    <submittedName>
        <fullName evidence="2">Protein FAM179A</fullName>
    </submittedName>
</protein>